<dbReference type="GO" id="GO:0003677">
    <property type="term" value="F:DNA binding"/>
    <property type="evidence" value="ECO:0007669"/>
    <property type="project" value="UniProtKB-UniRule"/>
</dbReference>
<evidence type="ECO:0000313" key="8">
    <source>
        <dbReference type="Proteomes" id="UP000244817"/>
    </source>
</evidence>
<keyword evidence="3 6" id="KW-0815">Transposition</keyword>
<dbReference type="AlphaFoldDB" id="A0A2T7FZB4"/>
<dbReference type="OrthoDB" id="165209at2"/>
<organism evidence="7 8">
    <name type="scientific">Thalassorhabdomicrobium marinisediminis</name>
    <dbReference type="NCBI Taxonomy" id="2170577"/>
    <lineage>
        <taxon>Bacteria</taxon>
        <taxon>Pseudomonadati</taxon>
        <taxon>Pseudomonadota</taxon>
        <taxon>Alphaproteobacteria</taxon>
        <taxon>Rhodobacterales</taxon>
        <taxon>Paracoccaceae</taxon>
        <taxon>Thalassorhabdomicrobium</taxon>
    </lineage>
</organism>
<dbReference type="Pfam" id="PF00872">
    <property type="entry name" value="Transposase_mut"/>
    <property type="match status" value="1"/>
</dbReference>
<reference evidence="7 8" key="1">
    <citation type="submission" date="2018-04" db="EMBL/GenBank/DDBJ databases">
        <title>Pelagivirga bohaiensis gen. nov., sp. nov., a bacterium isolated from the Bohai Sea.</title>
        <authorList>
            <person name="Ji X."/>
        </authorList>
    </citation>
    <scope>NUCLEOTIDE SEQUENCE [LARGE SCALE GENOMIC DNA]</scope>
    <source>
        <strain evidence="7 8">BH-SD16</strain>
    </source>
</reference>
<keyword evidence="5 6" id="KW-0233">DNA recombination</keyword>
<dbReference type="PANTHER" id="PTHR33217">
    <property type="entry name" value="TRANSPOSASE FOR INSERTION SEQUENCE ELEMENT IS1081"/>
    <property type="match status" value="1"/>
</dbReference>
<evidence type="ECO:0000256" key="6">
    <source>
        <dbReference type="RuleBase" id="RU365089"/>
    </source>
</evidence>
<evidence type="ECO:0000256" key="4">
    <source>
        <dbReference type="ARBA" id="ARBA00023125"/>
    </source>
</evidence>
<evidence type="ECO:0000256" key="2">
    <source>
        <dbReference type="ARBA" id="ARBA00010961"/>
    </source>
</evidence>
<keyword evidence="4 6" id="KW-0238">DNA-binding</keyword>
<dbReference type="PANTHER" id="PTHR33217:SF7">
    <property type="entry name" value="TRANSPOSASE FOR INSERTION SEQUENCE ELEMENT IS1081"/>
    <property type="match status" value="1"/>
</dbReference>
<dbReference type="InterPro" id="IPR001207">
    <property type="entry name" value="Transposase_mutator"/>
</dbReference>
<proteinExistence type="inferred from homology"/>
<comment type="function">
    <text evidence="1 6">Required for the transposition of the insertion element.</text>
</comment>
<keyword evidence="6" id="KW-0814">Transposable element</keyword>
<protein>
    <recommendedName>
        <fullName evidence="6">Mutator family transposase</fullName>
    </recommendedName>
</protein>
<comment type="similarity">
    <text evidence="2 6">Belongs to the transposase mutator family.</text>
</comment>
<evidence type="ECO:0000256" key="5">
    <source>
        <dbReference type="ARBA" id="ARBA00023172"/>
    </source>
</evidence>
<dbReference type="GO" id="GO:0006313">
    <property type="term" value="P:DNA transposition"/>
    <property type="evidence" value="ECO:0007669"/>
    <property type="project" value="UniProtKB-UniRule"/>
</dbReference>
<comment type="caution">
    <text evidence="7">The sequence shown here is derived from an EMBL/GenBank/DDBJ whole genome shotgun (WGS) entry which is preliminary data.</text>
</comment>
<dbReference type="Proteomes" id="UP000244817">
    <property type="component" value="Unassembled WGS sequence"/>
</dbReference>
<keyword evidence="8" id="KW-1185">Reference proteome</keyword>
<accession>A0A2T7FZB4</accession>
<evidence type="ECO:0000256" key="3">
    <source>
        <dbReference type="ARBA" id="ARBA00022578"/>
    </source>
</evidence>
<gene>
    <name evidence="7" type="ORF">DC363_02455</name>
</gene>
<sequence length="408" mass="46033">MKNNTDIAALSLLANEAGYDPIEDRLRENIRATIEAVFEEELDAFLGRCRYDRGSNKPTGYRHGHRERQLVGTFGAETVSVPRARAIDETGKITEWRSKALPRYQRLTKKAAALIASVYLAGTNTRRVKRALYGLFEGAVSKDVVSRAWRKVKVDWDAWVTRNLADEDIVRLILDGTVIKTRIDRRATNISVLAAIGVRRDGQKVLLSIKNMGGESKAAWGQFLGDLDARGLKRPEFVIVDGAPGLEAALVALWGEELPIQRCTVHKHRNLLGHAPKRMQDELTEDYRDMIYANTAAEVESRRKAFLRKWRLKCRAVADSLEEAGDRLFAFTRLDPSQWKSARTTNAIERLNEEFRRRIKTQTVLPCAETVPMLLWALMASGQIQMRKVDGWETLAQPIAPISLDLAA</sequence>
<dbReference type="GO" id="GO:0004803">
    <property type="term" value="F:transposase activity"/>
    <property type="evidence" value="ECO:0007669"/>
    <property type="project" value="UniProtKB-UniRule"/>
</dbReference>
<name>A0A2T7FZB4_9RHOB</name>
<dbReference type="NCBIfam" id="NF033543">
    <property type="entry name" value="transpos_IS256"/>
    <property type="match status" value="1"/>
</dbReference>
<dbReference type="EMBL" id="QCYG01000002">
    <property type="protein sequence ID" value="PVA07514.1"/>
    <property type="molecule type" value="Genomic_DNA"/>
</dbReference>
<evidence type="ECO:0000256" key="1">
    <source>
        <dbReference type="ARBA" id="ARBA00002190"/>
    </source>
</evidence>
<evidence type="ECO:0000313" key="7">
    <source>
        <dbReference type="EMBL" id="PVA07514.1"/>
    </source>
</evidence>
<dbReference type="RefSeq" id="WP_108639556.1">
    <property type="nucleotide sequence ID" value="NZ_QCYG01000002.1"/>
</dbReference>